<dbReference type="InterPro" id="IPR000160">
    <property type="entry name" value="GGDEF_dom"/>
</dbReference>
<feature type="transmembrane region" description="Helical" evidence="3">
    <location>
        <begin position="98"/>
        <end position="115"/>
    </location>
</feature>
<keyword evidence="6" id="KW-1185">Reference proteome</keyword>
<dbReference type="KEGG" id="asha:G8E00_14590"/>
<feature type="domain" description="GGDEF" evidence="4">
    <location>
        <begin position="263"/>
        <end position="398"/>
    </location>
</feature>
<dbReference type="Pfam" id="PF00990">
    <property type="entry name" value="GGDEF"/>
    <property type="match status" value="1"/>
</dbReference>
<dbReference type="Gene3D" id="3.30.70.270">
    <property type="match status" value="1"/>
</dbReference>
<keyword evidence="3" id="KW-1133">Transmembrane helix</keyword>
<dbReference type="GO" id="GO:1902201">
    <property type="term" value="P:negative regulation of bacterial-type flagellum-dependent cell motility"/>
    <property type="evidence" value="ECO:0007669"/>
    <property type="project" value="TreeGrafter"/>
</dbReference>
<dbReference type="NCBIfam" id="TIGR00254">
    <property type="entry name" value="GGDEF"/>
    <property type="match status" value="1"/>
</dbReference>
<dbReference type="SMART" id="SM00267">
    <property type="entry name" value="GGDEF"/>
    <property type="match status" value="1"/>
</dbReference>
<dbReference type="InterPro" id="IPR050469">
    <property type="entry name" value="Diguanylate_Cyclase"/>
</dbReference>
<evidence type="ECO:0000256" key="3">
    <source>
        <dbReference type="SAM" id="Phobius"/>
    </source>
</evidence>
<sequence length="402" mass="46440">MNHPLFTFIYTFSIIFLASVLFDPIKTLNTKILLSLICATQVLSFTLLFYWLKARILQLKYVQTIITTLPNLISTIFGGLLFMLVFDLGLNSYEFLDYFLEQFTTGLSVFCILYGAHHAKNILFKDYALVALALIFQYLISTDPIFYACFIFPFLMCYFALKYQIREVSLLLGTLTLICSMYLSIPLAGEYWSADHTHMLSRLSAYRLALSCYLIISLFICEIYLKNRRLNLAFERMMFRDELTGLKNRRFVREKVLKDPQFHQGFILLLDIDKFKNVNDVYGHHVGDLAIQHITNIVRHCCPVQGSALTRWGGEEFLLVIPHGTEAECRQMCDAILARCHEMPFRLNGREMVITVSIGATVFERFNLETYEALIQLADKCLYEAKDAGRDCYVFEVAKPLV</sequence>
<dbReference type="PROSITE" id="PS50887">
    <property type="entry name" value="GGDEF"/>
    <property type="match status" value="1"/>
</dbReference>
<evidence type="ECO:0000259" key="4">
    <source>
        <dbReference type="PROSITE" id="PS50887"/>
    </source>
</evidence>
<protein>
    <recommendedName>
        <fullName evidence="1">diguanylate cyclase</fullName>
        <ecNumber evidence="1">2.7.7.65</ecNumber>
    </recommendedName>
</protein>
<reference evidence="5 6" key="1">
    <citation type="submission" date="2020-03" db="EMBL/GenBank/DDBJ databases">
        <authorList>
            <person name="Zhu W."/>
        </authorList>
    </citation>
    <scope>NUCLEOTIDE SEQUENCE [LARGE SCALE GENOMIC DNA]</scope>
    <source>
        <strain evidence="5 6">323-1</strain>
    </source>
</reference>
<organism evidence="5 6">
    <name type="scientific">Acinetobacter shaoyimingii</name>
    <dbReference type="NCBI Taxonomy" id="2715164"/>
    <lineage>
        <taxon>Bacteria</taxon>
        <taxon>Pseudomonadati</taxon>
        <taxon>Pseudomonadota</taxon>
        <taxon>Gammaproteobacteria</taxon>
        <taxon>Moraxellales</taxon>
        <taxon>Moraxellaceae</taxon>
        <taxon>Acinetobacter</taxon>
    </lineage>
</organism>
<keyword evidence="3" id="KW-0472">Membrane</keyword>
<dbReference type="GO" id="GO:0005886">
    <property type="term" value="C:plasma membrane"/>
    <property type="evidence" value="ECO:0007669"/>
    <property type="project" value="TreeGrafter"/>
</dbReference>
<dbReference type="RefSeq" id="WP_166225776.1">
    <property type="nucleotide sequence ID" value="NZ_CP049801.1"/>
</dbReference>
<dbReference type="PANTHER" id="PTHR45138">
    <property type="entry name" value="REGULATORY COMPONENTS OF SENSORY TRANSDUCTION SYSTEM"/>
    <property type="match status" value="1"/>
</dbReference>
<feature type="transmembrane region" description="Helical" evidence="3">
    <location>
        <begin position="168"/>
        <end position="185"/>
    </location>
</feature>
<evidence type="ECO:0000313" key="6">
    <source>
        <dbReference type="Proteomes" id="UP000502297"/>
    </source>
</evidence>
<keyword evidence="3" id="KW-0812">Transmembrane</keyword>
<dbReference type="SUPFAM" id="SSF55073">
    <property type="entry name" value="Nucleotide cyclase"/>
    <property type="match status" value="1"/>
</dbReference>
<dbReference type="CDD" id="cd01949">
    <property type="entry name" value="GGDEF"/>
    <property type="match status" value="1"/>
</dbReference>
<proteinExistence type="predicted"/>
<evidence type="ECO:0000256" key="1">
    <source>
        <dbReference type="ARBA" id="ARBA00012528"/>
    </source>
</evidence>
<feature type="transmembrane region" description="Helical" evidence="3">
    <location>
        <begin position="122"/>
        <end position="139"/>
    </location>
</feature>
<gene>
    <name evidence="5" type="ORF">G8E00_14590</name>
</gene>
<name>A0A6G8RYP8_9GAMM</name>
<evidence type="ECO:0000256" key="2">
    <source>
        <dbReference type="ARBA" id="ARBA00034247"/>
    </source>
</evidence>
<dbReference type="Proteomes" id="UP000502297">
    <property type="component" value="Chromosome"/>
</dbReference>
<comment type="catalytic activity">
    <reaction evidence="2">
        <text>2 GTP = 3',3'-c-di-GMP + 2 diphosphate</text>
        <dbReference type="Rhea" id="RHEA:24898"/>
        <dbReference type="ChEBI" id="CHEBI:33019"/>
        <dbReference type="ChEBI" id="CHEBI:37565"/>
        <dbReference type="ChEBI" id="CHEBI:58805"/>
        <dbReference type="EC" id="2.7.7.65"/>
    </reaction>
</comment>
<feature type="transmembrane region" description="Helical" evidence="3">
    <location>
        <begin position="64"/>
        <end position="86"/>
    </location>
</feature>
<feature type="transmembrane region" description="Helical" evidence="3">
    <location>
        <begin position="145"/>
        <end position="161"/>
    </location>
</feature>
<dbReference type="EC" id="2.7.7.65" evidence="1"/>
<dbReference type="GO" id="GO:0052621">
    <property type="term" value="F:diguanylate cyclase activity"/>
    <property type="evidence" value="ECO:0007669"/>
    <property type="project" value="UniProtKB-EC"/>
</dbReference>
<dbReference type="GO" id="GO:0043709">
    <property type="term" value="P:cell adhesion involved in single-species biofilm formation"/>
    <property type="evidence" value="ECO:0007669"/>
    <property type="project" value="TreeGrafter"/>
</dbReference>
<dbReference type="PANTHER" id="PTHR45138:SF9">
    <property type="entry name" value="DIGUANYLATE CYCLASE DGCM-RELATED"/>
    <property type="match status" value="1"/>
</dbReference>
<feature type="transmembrane region" description="Helical" evidence="3">
    <location>
        <begin position="205"/>
        <end position="225"/>
    </location>
</feature>
<dbReference type="EMBL" id="CP049801">
    <property type="protein sequence ID" value="QIO07076.1"/>
    <property type="molecule type" value="Genomic_DNA"/>
</dbReference>
<dbReference type="AlphaFoldDB" id="A0A6G8RYP8"/>
<dbReference type="InterPro" id="IPR029787">
    <property type="entry name" value="Nucleotide_cyclase"/>
</dbReference>
<dbReference type="InterPro" id="IPR043128">
    <property type="entry name" value="Rev_trsase/Diguanyl_cyclase"/>
</dbReference>
<feature type="transmembrane region" description="Helical" evidence="3">
    <location>
        <begin position="32"/>
        <end position="52"/>
    </location>
</feature>
<accession>A0A6G8RYP8</accession>
<evidence type="ECO:0000313" key="5">
    <source>
        <dbReference type="EMBL" id="QIO07076.1"/>
    </source>
</evidence>